<comment type="caution">
    <text evidence="4">The sequence shown here is derived from an EMBL/GenBank/DDBJ whole genome shotgun (WGS) entry which is preliminary data.</text>
</comment>
<feature type="domain" description="SWIM-type" evidence="3">
    <location>
        <begin position="47"/>
        <end position="77"/>
    </location>
</feature>
<gene>
    <name evidence="4" type="ORF">RJT34_10110</name>
</gene>
<dbReference type="Gene3D" id="3.30.40.10">
    <property type="entry name" value="Zinc/RING finger domain, C3HC4 (zinc finger)"/>
    <property type="match status" value="1"/>
</dbReference>
<dbReference type="GO" id="GO:0008270">
    <property type="term" value="F:zinc ion binding"/>
    <property type="evidence" value="ECO:0007669"/>
    <property type="project" value="UniProtKB-KW"/>
</dbReference>
<keyword evidence="1" id="KW-0863">Zinc-finger</keyword>
<dbReference type="Pfam" id="PF13639">
    <property type="entry name" value="zf-RING_2"/>
    <property type="match status" value="1"/>
</dbReference>
<proteinExistence type="predicted"/>
<dbReference type="PANTHER" id="PTHR21540">
    <property type="entry name" value="RING FINGER AND SWIM DOMAIN-CONTAINING PROTEIN 2"/>
    <property type="match status" value="1"/>
</dbReference>
<dbReference type="Pfam" id="PF04434">
    <property type="entry name" value="SWIM"/>
    <property type="match status" value="1"/>
</dbReference>
<sequence length="199" mass="22329">MDSFYYGSRRRNSPISDRIDRALSQDLRVLRRTGSCFAVRGSTGSVYTVNISRTPSCTCPDNTVPCKHILFVLIKVLGVSPDDASLRRKTIRLSLLQHLATLRSPEPLVGASVTPMLRRNLPISRQKGSNSSKKTKVEIKEGDTCPVCMEELSKEEKLVACRECRNAIHHHCFQTWKINNTMKGKPASCVLCRAKWHGC</sequence>
<evidence type="ECO:0000259" key="2">
    <source>
        <dbReference type="PROSITE" id="PS50089"/>
    </source>
</evidence>
<evidence type="ECO:0000259" key="3">
    <source>
        <dbReference type="PROSITE" id="PS50966"/>
    </source>
</evidence>
<evidence type="ECO:0000256" key="1">
    <source>
        <dbReference type="PROSITE-ProRule" id="PRU00175"/>
    </source>
</evidence>
<dbReference type="PROSITE" id="PS50089">
    <property type="entry name" value="ZF_RING_2"/>
    <property type="match status" value="1"/>
</dbReference>
<dbReference type="PANTHER" id="PTHR21540:SF0">
    <property type="entry name" value="PHD FAMILY PROTEIN"/>
    <property type="match status" value="1"/>
</dbReference>
<accession>A0AAN9K7P8</accession>
<dbReference type="Proteomes" id="UP001359559">
    <property type="component" value="Unassembled WGS sequence"/>
</dbReference>
<keyword evidence="1" id="KW-0862">Zinc</keyword>
<dbReference type="PROSITE" id="PS50966">
    <property type="entry name" value="ZF_SWIM"/>
    <property type="match status" value="1"/>
</dbReference>
<dbReference type="InterPro" id="IPR039903">
    <property type="entry name" value="Zswim2"/>
</dbReference>
<reference evidence="4 5" key="1">
    <citation type="submission" date="2024-01" db="EMBL/GenBank/DDBJ databases">
        <title>The genomes of 5 underutilized Papilionoideae crops provide insights into root nodulation and disease resistance.</title>
        <authorList>
            <person name="Yuan L."/>
        </authorList>
    </citation>
    <scope>NUCLEOTIDE SEQUENCE [LARGE SCALE GENOMIC DNA]</scope>
    <source>
        <strain evidence="4">LY-2023</strain>
        <tissue evidence="4">Leaf</tissue>
    </source>
</reference>
<keyword evidence="1" id="KW-0479">Metal-binding</keyword>
<dbReference type="InterPro" id="IPR013083">
    <property type="entry name" value="Znf_RING/FYVE/PHD"/>
</dbReference>
<dbReference type="InterPro" id="IPR001841">
    <property type="entry name" value="Znf_RING"/>
</dbReference>
<keyword evidence="5" id="KW-1185">Reference proteome</keyword>
<dbReference type="EMBL" id="JAYKXN010000002">
    <property type="protein sequence ID" value="KAK7311768.1"/>
    <property type="molecule type" value="Genomic_DNA"/>
</dbReference>
<evidence type="ECO:0000313" key="5">
    <source>
        <dbReference type="Proteomes" id="UP001359559"/>
    </source>
</evidence>
<dbReference type="GO" id="GO:0061630">
    <property type="term" value="F:ubiquitin protein ligase activity"/>
    <property type="evidence" value="ECO:0007669"/>
    <property type="project" value="InterPro"/>
</dbReference>
<name>A0AAN9K7P8_CLITE</name>
<evidence type="ECO:0000313" key="4">
    <source>
        <dbReference type="EMBL" id="KAK7311768.1"/>
    </source>
</evidence>
<dbReference type="InterPro" id="IPR007527">
    <property type="entry name" value="Znf_SWIM"/>
</dbReference>
<organism evidence="4 5">
    <name type="scientific">Clitoria ternatea</name>
    <name type="common">Butterfly pea</name>
    <dbReference type="NCBI Taxonomy" id="43366"/>
    <lineage>
        <taxon>Eukaryota</taxon>
        <taxon>Viridiplantae</taxon>
        <taxon>Streptophyta</taxon>
        <taxon>Embryophyta</taxon>
        <taxon>Tracheophyta</taxon>
        <taxon>Spermatophyta</taxon>
        <taxon>Magnoliopsida</taxon>
        <taxon>eudicotyledons</taxon>
        <taxon>Gunneridae</taxon>
        <taxon>Pentapetalae</taxon>
        <taxon>rosids</taxon>
        <taxon>fabids</taxon>
        <taxon>Fabales</taxon>
        <taxon>Fabaceae</taxon>
        <taxon>Papilionoideae</taxon>
        <taxon>50 kb inversion clade</taxon>
        <taxon>NPAAA clade</taxon>
        <taxon>indigoferoid/millettioid clade</taxon>
        <taxon>Phaseoleae</taxon>
        <taxon>Clitoria</taxon>
    </lineage>
</organism>
<feature type="domain" description="RING-type" evidence="2">
    <location>
        <begin position="145"/>
        <end position="193"/>
    </location>
</feature>
<dbReference type="AlphaFoldDB" id="A0AAN9K7P8"/>
<protein>
    <submittedName>
        <fullName evidence="4">Uncharacterized protein</fullName>
    </submittedName>
</protein>
<dbReference type="SUPFAM" id="SSF57850">
    <property type="entry name" value="RING/U-box"/>
    <property type="match status" value="1"/>
</dbReference>